<accession>A0A1V9YC81</accession>
<dbReference type="EMBL" id="JNBR01002226">
    <property type="protein sequence ID" value="OQR83330.1"/>
    <property type="molecule type" value="Genomic_DNA"/>
</dbReference>
<evidence type="ECO:0000313" key="2">
    <source>
        <dbReference type="Proteomes" id="UP000243579"/>
    </source>
</evidence>
<sequence length="172" mass="17842">MSSTGGGSAHGTYIAHDRLVGSAVVVRLRNLSFVQGALFSLDPESGLAVLFVLDTDTPGVRTQAIMADAIASIEAATDDAMDIAAISTWIDAHGSDGGSEQTSEETRAALQAFLTTRCIESIVTSDGSLSLFGGAATIGPPFDAYAIVSQNDFVAQRLSSLLKEWESSSPLS</sequence>
<name>A0A1V9YC81_ACHHY</name>
<comment type="caution">
    <text evidence="1">The sequence shown here is derived from an EMBL/GenBank/DDBJ whole genome shotgun (WGS) entry which is preliminary data.</text>
</comment>
<keyword evidence="2" id="KW-1185">Reference proteome</keyword>
<dbReference type="OrthoDB" id="77463at2759"/>
<dbReference type="Gene3D" id="2.30.30.100">
    <property type="match status" value="1"/>
</dbReference>
<evidence type="ECO:0000313" key="1">
    <source>
        <dbReference type="EMBL" id="OQR83330.1"/>
    </source>
</evidence>
<dbReference type="Proteomes" id="UP000243579">
    <property type="component" value="Unassembled WGS sequence"/>
</dbReference>
<organism evidence="1 2">
    <name type="scientific">Achlya hypogyna</name>
    <name type="common">Oomycete</name>
    <name type="synonym">Protoachlya hypogyna</name>
    <dbReference type="NCBI Taxonomy" id="1202772"/>
    <lineage>
        <taxon>Eukaryota</taxon>
        <taxon>Sar</taxon>
        <taxon>Stramenopiles</taxon>
        <taxon>Oomycota</taxon>
        <taxon>Saprolegniomycetes</taxon>
        <taxon>Saprolegniales</taxon>
        <taxon>Achlyaceae</taxon>
        <taxon>Achlya</taxon>
    </lineage>
</organism>
<protein>
    <submittedName>
        <fullName evidence="1">Uncharacterized protein</fullName>
    </submittedName>
</protein>
<reference evidence="1 2" key="1">
    <citation type="journal article" date="2014" name="Genome Biol. Evol.">
        <title>The secreted proteins of Achlya hypogyna and Thraustotheca clavata identify the ancestral oomycete secretome and reveal gene acquisitions by horizontal gene transfer.</title>
        <authorList>
            <person name="Misner I."/>
            <person name="Blouin N."/>
            <person name="Leonard G."/>
            <person name="Richards T.A."/>
            <person name="Lane C.E."/>
        </authorList>
    </citation>
    <scope>NUCLEOTIDE SEQUENCE [LARGE SCALE GENOMIC DNA]</scope>
    <source>
        <strain evidence="1 2">ATCC 48635</strain>
    </source>
</reference>
<proteinExistence type="predicted"/>
<dbReference type="AlphaFoldDB" id="A0A1V9YC81"/>
<gene>
    <name evidence="1" type="ORF">ACHHYP_14830</name>
</gene>